<dbReference type="InterPro" id="IPR015797">
    <property type="entry name" value="NUDIX_hydrolase-like_dom_sf"/>
</dbReference>
<dbReference type="Gene3D" id="3.90.79.10">
    <property type="entry name" value="Nucleoside Triphosphate Pyrophosphohydrolase"/>
    <property type="match status" value="1"/>
</dbReference>
<proteinExistence type="predicted"/>
<reference evidence="1 2" key="1">
    <citation type="submission" date="2019-02" db="EMBL/GenBank/DDBJ databases">
        <title>Deep-cultivation of Planctomycetes and their phenomic and genomic characterization uncovers novel biology.</title>
        <authorList>
            <person name="Wiegand S."/>
            <person name="Jogler M."/>
            <person name="Boedeker C."/>
            <person name="Pinto D."/>
            <person name="Vollmers J."/>
            <person name="Rivas-Marin E."/>
            <person name="Kohn T."/>
            <person name="Peeters S.H."/>
            <person name="Heuer A."/>
            <person name="Rast P."/>
            <person name="Oberbeckmann S."/>
            <person name="Bunk B."/>
            <person name="Jeske O."/>
            <person name="Meyerdierks A."/>
            <person name="Storesund J.E."/>
            <person name="Kallscheuer N."/>
            <person name="Luecker S."/>
            <person name="Lage O.M."/>
            <person name="Pohl T."/>
            <person name="Merkel B.J."/>
            <person name="Hornburger P."/>
            <person name="Mueller R.-W."/>
            <person name="Bruemmer F."/>
            <person name="Labrenz M."/>
            <person name="Spormann A.M."/>
            <person name="Op den Camp H."/>
            <person name="Overmann J."/>
            <person name="Amann R."/>
            <person name="Jetten M.S.M."/>
            <person name="Mascher T."/>
            <person name="Medema M.H."/>
            <person name="Devos D.P."/>
            <person name="Kaster A.-K."/>
            <person name="Ovreas L."/>
            <person name="Rohde M."/>
            <person name="Galperin M.Y."/>
            <person name="Jogler C."/>
        </authorList>
    </citation>
    <scope>NUCLEOTIDE SEQUENCE [LARGE SCALE GENOMIC DNA]</scope>
    <source>
        <strain evidence="1 2">SV_7m_r</strain>
    </source>
</reference>
<dbReference type="RefSeq" id="WP_145271493.1">
    <property type="nucleotide sequence ID" value="NZ_CP036272.1"/>
</dbReference>
<protein>
    <recommendedName>
        <fullName evidence="3">Nudix hydrolase domain-containing protein</fullName>
    </recommendedName>
</protein>
<accession>A0A517STR7</accession>
<organism evidence="1 2">
    <name type="scientific">Stieleria bergensis</name>
    <dbReference type="NCBI Taxonomy" id="2528025"/>
    <lineage>
        <taxon>Bacteria</taxon>
        <taxon>Pseudomonadati</taxon>
        <taxon>Planctomycetota</taxon>
        <taxon>Planctomycetia</taxon>
        <taxon>Pirellulales</taxon>
        <taxon>Pirellulaceae</taxon>
        <taxon>Stieleria</taxon>
    </lineage>
</organism>
<dbReference type="SUPFAM" id="SSF55811">
    <property type="entry name" value="Nudix"/>
    <property type="match status" value="1"/>
</dbReference>
<evidence type="ECO:0008006" key="3">
    <source>
        <dbReference type="Google" id="ProtNLM"/>
    </source>
</evidence>
<gene>
    <name evidence="1" type="ORF">SV7mr_20470</name>
</gene>
<dbReference type="AlphaFoldDB" id="A0A517STR7"/>
<sequence>MSGSEEHVLVIPAAVIDQIGQIDQFEADADRFLNPILQSDQLSYKPRSAMEVDPQFKQLIPYVVLQCVTPDGKLAVFTYTRGGGGGETRLHAKRSVGIGGHISLDDASSDANDHHDAYQKGMARELEEEIVLDTAYEQAVEGLIYDDSNEVGKVHLGVLHRFFLDAPNVSSNEDDLAEGGFLTVDELRSDFDRLETWSQIAIKALYGDN</sequence>
<evidence type="ECO:0000313" key="2">
    <source>
        <dbReference type="Proteomes" id="UP000315003"/>
    </source>
</evidence>
<dbReference type="OrthoDB" id="6398375at2"/>
<evidence type="ECO:0000313" key="1">
    <source>
        <dbReference type="EMBL" id="QDT59539.1"/>
    </source>
</evidence>
<keyword evidence="2" id="KW-1185">Reference proteome</keyword>
<dbReference type="Proteomes" id="UP000315003">
    <property type="component" value="Chromosome"/>
</dbReference>
<name>A0A517STR7_9BACT</name>
<dbReference type="EMBL" id="CP036272">
    <property type="protein sequence ID" value="QDT59539.1"/>
    <property type="molecule type" value="Genomic_DNA"/>
</dbReference>